<dbReference type="PATRIC" id="fig|33888.3.peg.788"/>
<dbReference type="AlphaFoldDB" id="A0A160KQQ7"/>
<organism evidence="2 3">
    <name type="scientific">Rathayibacter tritici</name>
    <dbReference type="NCBI Taxonomy" id="33888"/>
    <lineage>
        <taxon>Bacteria</taxon>
        <taxon>Bacillati</taxon>
        <taxon>Actinomycetota</taxon>
        <taxon>Actinomycetes</taxon>
        <taxon>Micrococcales</taxon>
        <taxon>Microbacteriaceae</taxon>
        <taxon>Rathayibacter</taxon>
    </lineage>
</organism>
<gene>
    <name evidence="2" type="ORF">A6122_0709</name>
</gene>
<dbReference type="Proteomes" id="UP000077071">
    <property type="component" value="Chromosome"/>
</dbReference>
<keyword evidence="3" id="KW-1185">Reference proteome</keyword>
<dbReference type="KEGG" id="rtn:A6122_0709"/>
<sequence length="193" mass="20895">MKRLLRTFLVIVLAVPATLVVAPSASADGGPSSAELLELCNRGVPDSCVFHSSRLETVDDEPRVAGSDTNCTAFESTRVIRFDAVSGTTNSWGVDVNAGTKLGAAFEAGLSGSIQHQWLWSDGTGDEVRQDVGPHSAVRIWASKESTRVTGTWEIHFGYRYQGHYIRYVNGFVTGQVAGQGWDFRSEQTPAKC</sequence>
<feature type="chain" id="PRO_5007816968" evidence="1">
    <location>
        <begin position="28"/>
        <end position="193"/>
    </location>
</feature>
<evidence type="ECO:0000313" key="3">
    <source>
        <dbReference type="Proteomes" id="UP000077071"/>
    </source>
</evidence>
<protein>
    <submittedName>
        <fullName evidence="2">Uncharacterized protein</fullName>
    </submittedName>
</protein>
<dbReference type="EMBL" id="CP015515">
    <property type="protein sequence ID" value="AND15862.1"/>
    <property type="molecule type" value="Genomic_DNA"/>
</dbReference>
<accession>A0A160KQQ7</accession>
<reference evidence="2 3" key="1">
    <citation type="submission" date="2016-05" db="EMBL/GenBank/DDBJ databases">
        <title>Complete genome sequence of Rathayibacter tritici NCPPB 1953.</title>
        <authorList>
            <person name="Park J."/>
            <person name="Lee H.-H."/>
            <person name="Lee S.-W."/>
            <person name="Seo Y.-S."/>
        </authorList>
    </citation>
    <scope>NUCLEOTIDE SEQUENCE [LARGE SCALE GENOMIC DNA]</scope>
    <source>
        <strain evidence="2 3">NCPPB 1953</strain>
    </source>
</reference>
<evidence type="ECO:0000256" key="1">
    <source>
        <dbReference type="SAM" id="SignalP"/>
    </source>
</evidence>
<keyword evidence="1" id="KW-0732">Signal</keyword>
<evidence type="ECO:0000313" key="2">
    <source>
        <dbReference type="EMBL" id="AND15862.1"/>
    </source>
</evidence>
<dbReference type="STRING" id="33888.A6122_0709"/>
<name>A0A160KQQ7_9MICO</name>
<feature type="signal peptide" evidence="1">
    <location>
        <begin position="1"/>
        <end position="27"/>
    </location>
</feature>
<proteinExistence type="predicted"/>